<reference evidence="2" key="1">
    <citation type="submission" date="2021-02" db="EMBL/GenBank/DDBJ databases">
        <title>Comparative genomics reveals that relaxation of natural selection precedes convergent phenotypic evolution of cavefish.</title>
        <authorList>
            <person name="Peng Z."/>
        </authorList>
    </citation>
    <scope>NUCLEOTIDE SEQUENCE</scope>
    <source>
        <tissue evidence="2">Muscle</tissue>
    </source>
</reference>
<dbReference type="GO" id="GO:0005737">
    <property type="term" value="C:cytoplasm"/>
    <property type="evidence" value="ECO:0007669"/>
    <property type="project" value="TreeGrafter"/>
</dbReference>
<evidence type="ECO:0000259" key="1">
    <source>
        <dbReference type="Pfam" id="PF02786"/>
    </source>
</evidence>
<dbReference type="GO" id="GO:0005524">
    <property type="term" value="F:ATP binding"/>
    <property type="evidence" value="ECO:0007669"/>
    <property type="project" value="InterPro"/>
</dbReference>
<dbReference type="Gene3D" id="3.30.470.20">
    <property type="entry name" value="ATP-grasp fold, B domain"/>
    <property type="match status" value="1"/>
</dbReference>
<dbReference type="Pfam" id="PF02786">
    <property type="entry name" value="CPSase_L_D2"/>
    <property type="match status" value="1"/>
</dbReference>
<gene>
    <name evidence="2" type="ORF">IRJ41_002542</name>
</gene>
<name>A0A9W7T507_TRIRA</name>
<organism evidence="2 3">
    <name type="scientific">Triplophysa rosa</name>
    <name type="common">Cave loach</name>
    <dbReference type="NCBI Taxonomy" id="992332"/>
    <lineage>
        <taxon>Eukaryota</taxon>
        <taxon>Metazoa</taxon>
        <taxon>Chordata</taxon>
        <taxon>Craniata</taxon>
        <taxon>Vertebrata</taxon>
        <taxon>Euteleostomi</taxon>
        <taxon>Actinopterygii</taxon>
        <taxon>Neopterygii</taxon>
        <taxon>Teleostei</taxon>
        <taxon>Ostariophysi</taxon>
        <taxon>Cypriniformes</taxon>
        <taxon>Nemacheilidae</taxon>
        <taxon>Triplophysa</taxon>
    </lineage>
</organism>
<keyword evidence="3" id="KW-1185">Reference proteome</keyword>
<dbReference type="GO" id="GO:0004736">
    <property type="term" value="F:pyruvate carboxylase activity"/>
    <property type="evidence" value="ECO:0007669"/>
    <property type="project" value="TreeGrafter"/>
</dbReference>
<protein>
    <recommendedName>
        <fullName evidence="1">Carbamoyl phosphate synthase ATP-binding domain-containing protein</fullName>
    </recommendedName>
</protein>
<dbReference type="EMBL" id="JAFHDT010000124">
    <property type="protein sequence ID" value="KAI7790421.1"/>
    <property type="molecule type" value="Genomic_DNA"/>
</dbReference>
<dbReference type="SUPFAM" id="SSF56059">
    <property type="entry name" value="Glutathione synthetase ATP-binding domain-like"/>
    <property type="match status" value="1"/>
</dbReference>
<evidence type="ECO:0000313" key="3">
    <source>
        <dbReference type="Proteomes" id="UP001059041"/>
    </source>
</evidence>
<feature type="non-terminal residue" evidence="2">
    <location>
        <position position="1"/>
    </location>
</feature>
<proteinExistence type="predicted"/>
<evidence type="ECO:0000313" key="2">
    <source>
        <dbReference type="EMBL" id="KAI7790421.1"/>
    </source>
</evidence>
<dbReference type="InterPro" id="IPR055268">
    <property type="entry name" value="PCB-like"/>
</dbReference>
<feature type="domain" description="Carbamoyl phosphate synthase ATP-binding" evidence="1">
    <location>
        <begin position="1"/>
        <end position="42"/>
    </location>
</feature>
<dbReference type="Proteomes" id="UP001059041">
    <property type="component" value="Unassembled WGS sequence"/>
</dbReference>
<sequence>VGYENAGTVEFLVDKHGKHYFIEVNSRLQVEHTVTEEITDSPSIIFPSTAHCRQLKSSPALENVNRLRPLRSIRHGSQRSSTLRTIHSDLRCCMRPVAELRAEPHRASSNNVDNLSYKELRLLVFDMIGIMSLRVELRAGASSL</sequence>
<comment type="caution">
    <text evidence="2">The sequence shown here is derived from an EMBL/GenBank/DDBJ whole genome shotgun (WGS) entry which is preliminary data.</text>
</comment>
<dbReference type="PANTHER" id="PTHR43778:SF2">
    <property type="entry name" value="PYRUVATE CARBOXYLASE, MITOCHONDRIAL"/>
    <property type="match status" value="1"/>
</dbReference>
<dbReference type="AlphaFoldDB" id="A0A9W7T507"/>
<dbReference type="GO" id="GO:0006094">
    <property type="term" value="P:gluconeogenesis"/>
    <property type="evidence" value="ECO:0007669"/>
    <property type="project" value="TreeGrafter"/>
</dbReference>
<dbReference type="PANTHER" id="PTHR43778">
    <property type="entry name" value="PYRUVATE CARBOXYLASE"/>
    <property type="match status" value="1"/>
</dbReference>
<accession>A0A9W7T507</accession>
<dbReference type="InterPro" id="IPR005479">
    <property type="entry name" value="CPAse_ATP-bd"/>
</dbReference>